<gene>
    <name evidence="2" type="primary">gcvT_2</name>
    <name evidence="2" type="ORF">ARTV_2466</name>
</gene>
<organism evidence="2">
    <name type="scientific">Arsenophonus endosymbiont of Trialeurodes vaporariorum</name>
    <dbReference type="NCBI Taxonomy" id="235567"/>
    <lineage>
        <taxon>Bacteria</taxon>
        <taxon>Pseudomonadati</taxon>
        <taxon>Pseudomonadota</taxon>
        <taxon>Gammaproteobacteria</taxon>
        <taxon>Enterobacterales</taxon>
        <taxon>Morganellaceae</taxon>
        <taxon>Arsenophonus</taxon>
    </lineage>
</organism>
<feature type="domain" description="Aminomethyltransferase C-terminal" evidence="1">
    <location>
        <begin position="24"/>
        <end position="72"/>
    </location>
</feature>
<proteinExistence type="predicted"/>
<accession>A0A3B0M0M5</accession>
<dbReference type="GO" id="GO:0004047">
    <property type="term" value="F:aminomethyltransferase activity"/>
    <property type="evidence" value="ECO:0007669"/>
    <property type="project" value="UniProtKB-EC"/>
</dbReference>
<dbReference type="EMBL" id="UFQR01000010">
    <property type="protein sequence ID" value="SSW96201.1"/>
    <property type="molecule type" value="Genomic_DNA"/>
</dbReference>
<dbReference type="EC" id="2.1.2.10" evidence="2"/>
<evidence type="ECO:0000259" key="1">
    <source>
        <dbReference type="Pfam" id="PF08669"/>
    </source>
</evidence>
<dbReference type="SUPFAM" id="SSF101790">
    <property type="entry name" value="Aminomethyltransferase beta-barrel domain"/>
    <property type="match status" value="1"/>
</dbReference>
<dbReference type="GO" id="GO:0032259">
    <property type="term" value="P:methylation"/>
    <property type="evidence" value="ECO:0007669"/>
    <property type="project" value="UniProtKB-KW"/>
</dbReference>
<keyword evidence="2" id="KW-0489">Methyltransferase</keyword>
<dbReference type="Pfam" id="PF08669">
    <property type="entry name" value="GCV_T_C"/>
    <property type="match status" value="1"/>
</dbReference>
<dbReference type="InterPro" id="IPR029043">
    <property type="entry name" value="GcvT/YgfZ_C"/>
</dbReference>
<dbReference type="GO" id="GO:0008168">
    <property type="term" value="F:methyltransferase activity"/>
    <property type="evidence" value="ECO:0007669"/>
    <property type="project" value="UniProtKB-KW"/>
</dbReference>
<reference evidence="2" key="1">
    <citation type="submission" date="2018-04" db="EMBL/GenBank/DDBJ databases">
        <authorList>
            <person name="Go L.Y."/>
            <person name="Mitchell J.A."/>
        </authorList>
    </citation>
    <scope>NUCLEOTIDE SEQUENCE</scope>
    <source>
        <strain evidence="2">ARTV</strain>
    </source>
</reference>
<dbReference type="Gene3D" id="2.40.30.110">
    <property type="entry name" value="Aminomethyltransferase beta-barrel domains"/>
    <property type="match status" value="1"/>
</dbReference>
<dbReference type="InterPro" id="IPR013977">
    <property type="entry name" value="GcvT_C"/>
</dbReference>
<name>A0A3B0M0M5_9GAMM</name>
<protein>
    <submittedName>
        <fullName evidence="2">Aminomethyltransferase</fullName>
        <ecNumber evidence="2">2.1.2.10</ecNumber>
    </submittedName>
</protein>
<dbReference type="AlphaFoldDB" id="A0A3B0M0M5"/>
<evidence type="ECO:0000313" key="2">
    <source>
        <dbReference type="EMBL" id="SSW96201.1"/>
    </source>
</evidence>
<keyword evidence="2" id="KW-0808">Transferase</keyword>
<sequence length="80" mass="8762">MRDRGILQADLPVRFTDTAGKLCEGIITSGTFLPTLGLSIALVRVPLNIGMQAVVQIKKHQMPVQVVKPSFVRYGKTLIN</sequence>